<dbReference type="CDD" id="cd00033">
    <property type="entry name" value="CCP"/>
    <property type="match status" value="16"/>
</dbReference>
<dbReference type="GO" id="GO:0030449">
    <property type="term" value="P:regulation of complement activation"/>
    <property type="evidence" value="ECO:0007669"/>
    <property type="project" value="UniProtKB-ARBA"/>
</dbReference>
<evidence type="ECO:0000259" key="16">
    <source>
        <dbReference type="PROSITE" id="PS50923"/>
    </source>
</evidence>
<keyword evidence="4" id="KW-0765">Sulfation</keyword>
<keyword evidence="5 14" id="KW-0768">Sushi</keyword>
<dbReference type="InterPro" id="IPR051503">
    <property type="entry name" value="ComplSys_Reg/VirEntry_Med"/>
</dbReference>
<comment type="caution">
    <text evidence="14">Lacks conserved residue(s) required for the propagation of feature annotation.</text>
</comment>
<evidence type="ECO:0000256" key="3">
    <source>
        <dbReference type="ARBA" id="ARBA00022588"/>
    </source>
</evidence>
<comment type="subcellular location">
    <subcellularLocation>
        <location evidence="1">Secreted</location>
    </subcellularLocation>
</comment>
<feature type="domain" description="Sushi" evidence="16">
    <location>
        <begin position="929"/>
        <end position="986"/>
    </location>
</feature>
<dbReference type="FunFam" id="2.10.70.10:FF:000041">
    <property type="entry name" value="Complement factor H"/>
    <property type="match status" value="2"/>
</dbReference>
<comment type="function">
    <text evidence="12">Glycoprotein that plays an essential role in maintaining a well-balanced immune response by modulating complement activation. Acts as a soluble inhibitor of complement, where its binding to self markers such as glycan structures prevents complement activation and amplification on cell surfaces. Accelerates the decay of the complement alternative pathway (AP) C3 convertase C3bBb, thus preventing local formation of more C3b, the central player of the complement amplification loop. As a cofactor of the serine protease factor I, CFH also regulates proteolytic degradation of already-deposited C3b. In addition, mediates several cellular responses through interaction with specific receptors. For example, interacts with CR3/ITGAM receptor and thereby mediates the adhesion of human neutrophils to different pathogens. In turn, these pathogens are phagocytosed and destroyed.</text>
</comment>
<feature type="domain" description="Sushi" evidence="16">
    <location>
        <begin position="1107"/>
        <end position="1165"/>
    </location>
</feature>
<feature type="domain" description="Sushi" evidence="16">
    <location>
        <begin position="144"/>
        <end position="207"/>
    </location>
</feature>
<feature type="domain" description="Sushi" evidence="16">
    <location>
        <begin position="689"/>
        <end position="746"/>
    </location>
</feature>
<gene>
    <name evidence="17" type="primary">LOC100399888</name>
</gene>
<evidence type="ECO:0000256" key="4">
    <source>
        <dbReference type="ARBA" id="ARBA00022641"/>
    </source>
</evidence>
<feature type="domain" description="Sushi" evidence="16">
    <location>
        <begin position="1046"/>
        <end position="1104"/>
    </location>
</feature>
<feature type="domain" description="Sushi" evidence="16">
    <location>
        <begin position="868"/>
        <end position="928"/>
    </location>
</feature>
<evidence type="ECO:0000256" key="9">
    <source>
        <dbReference type="ARBA" id="ARBA00023157"/>
    </source>
</evidence>
<dbReference type="GO" id="GO:0005576">
    <property type="term" value="C:extracellular region"/>
    <property type="evidence" value="ECO:0007669"/>
    <property type="project" value="UniProtKB-SubCell"/>
</dbReference>
<feature type="domain" description="Sushi" evidence="16">
    <location>
        <begin position="809"/>
        <end position="866"/>
    </location>
</feature>
<keyword evidence="18" id="KW-1185">Reference proteome</keyword>
<keyword evidence="6 15" id="KW-0732">Signal</keyword>
<reference evidence="17" key="2">
    <citation type="submission" date="2025-08" db="UniProtKB">
        <authorList>
            <consortium name="Ensembl"/>
        </authorList>
    </citation>
    <scope>IDENTIFICATION</scope>
</reference>
<dbReference type="FunFam" id="2.10.70.10:FF:000130">
    <property type="entry name" value="Complement factor H"/>
    <property type="match status" value="1"/>
</dbReference>
<sequence length="1274" mass="143325">MRLPAKIICLILWAVCVAEDCKELPPRKDTEILTGSWTDQTYPEGTQAIYKCRPGYRSLGNIIMVCKHGKWVALNPLKTCQKRPCGFPGDTPFGSFKLTVGNAFEYGAKVVYTCHEGYQLLGEINYRECDADGWTNDIPICEVVKCLPVTAPENGEVIGGAMESDREYHFGQVVQFACKPGYKIEGDKEIHCSDDGVWSKEKPNCVEISCKPPDVINGSPISKKNIYKENERFQYKCNMGYEYTARGDSVCTESGWHPLPSCEEKTCKNPYIPNGVYTPLRTKHRAGDEITYDCINGFYPATRGKTVKCTSTGWIPAPRCTLKPCDYPHIKHGRLYYESIRRAYFPVAVGKYYSYYCDSDFVTHSGSSWDYIQCTQDGWSPAIPCLRQCHFPYLQNGYYTHSGRTFLQGNSVEVPCHSGYGLPNEQTTVTCTENGWSLTPRCIPVKTCSRSDVDIENGFISESQYTFALNKQAKYQCKPGFITADGETSGSITCLKSGWSAQPTCIKSCDMPAFNNARAKNSITWFKLNDILDYECDDGYESTSGSTTGSIVCGYNGWSDSPTCYERECRLPKIDGQLVPDPKNDQFKVGEVVKFSCKPGFTRVGPNSVQCYHFGLSPQLPICKEHVQPCGPPPELLNGDVKGTKKEEYGHSEVVEYYCNPRFLMKGPNKIQCVDGEWTALPMCIEEESTCGDIPELEHGYAQPSSPPYYYGYSVELNCSETFTMIGHRSITCINGVWTQLPQCVATDRLKKCKAPKSVVIEGNLTKKKEFDHSSNIRYRCRGKEDQKHSVCINGRWDPEVTCPMAQIQLCPPPPQIPNSLNITTTLNYQDGEKISVLCQENYLIQEGEEIMCKDGRWQSIPRCVEKIPCSQPPHVEHGTINSSKFSEESYAHGTKLSFTCEDGFRLSEENEITCSMGKWSLPPQCEGLPCKSPPEIPNGAVAHMSDSYQYEEEVTYTCSEGFGIEGPATAKCLGEKWSRPPACKRTDCVGLPSFENARPEGETKNSYRSGEQVTYTCAPYYQMDGPSTVTCINRRWTGRPTCRDSSCKNPPTVQNAYMRPSQKSRYLSGDRVYYECRRPYEMYGDAEVMCENGNWTEPPQCKDSTGKCGPPPPIVNGDTTSFPLSVYAPDSSVEYQCQNLYELEGNKRITCRNGRWSEPPKCLHPCVISPEVMEKYNLTFKWIAEQKLYARSGEPVQFVCKSGYHPSPGSQSFRRTCLDGKLEYPTCNLHELWYLPQRASLNWLPVSTLKFKEMLITVNESRLKATPPSPEYF</sequence>
<feature type="disulfide bond" evidence="14">
    <location>
        <begin position="989"/>
        <end position="1032"/>
    </location>
</feature>
<dbReference type="FunFam" id="2.10.70.10:FF:000054">
    <property type="entry name" value="Complement inhibitory factor H"/>
    <property type="match status" value="1"/>
</dbReference>
<keyword evidence="7" id="KW-0677">Repeat</keyword>
<feature type="signal peptide" evidence="15">
    <location>
        <begin position="1"/>
        <end position="18"/>
    </location>
</feature>
<feature type="disulfide bond" evidence="14">
    <location>
        <begin position="114"/>
        <end position="141"/>
    </location>
</feature>
<evidence type="ECO:0000313" key="17">
    <source>
        <dbReference type="Ensembl" id="ENSCJAP00000015575.3"/>
    </source>
</evidence>
<reference evidence="17" key="1">
    <citation type="submission" date="2009-03" db="EMBL/GenBank/DDBJ databases">
        <authorList>
            <person name="Warren W."/>
            <person name="Ye L."/>
            <person name="Minx P."/>
            <person name="Worley K."/>
            <person name="Gibbs R."/>
            <person name="Wilson R.K."/>
        </authorList>
    </citation>
    <scope>NUCLEOTIDE SEQUENCE [LARGE SCALE GENOMIC DNA]</scope>
</reference>
<feature type="domain" description="Sushi" evidence="16">
    <location>
        <begin position="83"/>
        <end position="143"/>
    </location>
</feature>
<dbReference type="Ensembl" id="ENSCJAT00000016459.4">
    <property type="protein sequence ID" value="ENSCJAP00000015575.3"/>
    <property type="gene ID" value="ENSCJAG00000008415.6"/>
</dbReference>
<evidence type="ECO:0000256" key="8">
    <source>
        <dbReference type="ARBA" id="ARBA00022859"/>
    </source>
</evidence>
<feature type="domain" description="Sushi" evidence="16">
    <location>
        <begin position="265"/>
        <end position="322"/>
    </location>
</feature>
<proteinExistence type="predicted"/>
<dbReference type="PANTHER" id="PTHR45785">
    <property type="entry name" value="COMPLEMENT FACTOR H-RELATED"/>
    <property type="match status" value="1"/>
</dbReference>
<name>F7DDG7_CALJA</name>
<keyword evidence="2" id="KW-0964">Secreted</keyword>
<feature type="domain" description="Sushi" evidence="16">
    <location>
        <begin position="446"/>
        <end position="507"/>
    </location>
</feature>
<evidence type="ECO:0000256" key="10">
    <source>
        <dbReference type="ARBA" id="ARBA00023162"/>
    </source>
</evidence>
<evidence type="ECO:0000256" key="15">
    <source>
        <dbReference type="SAM" id="SignalP"/>
    </source>
</evidence>
<dbReference type="SMART" id="SM00032">
    <property type="entry name" value="CCP"/>
    <property type="match status" value="20"/>
</dbReference>
<dbReference type="GO" id="GO:0006957">
    <property type="term" value="P:complement activation, alternative pathway"/>
    <property type="evidence" value="ECO:0007669"/>
    <property type="project" value="UniProtKB-KW"/>
</dbReference>
<feature type="disulfide bond" evidence="14">
    <location>
        <begin position="178"/>
        <end position="205"/>
    </location>
</feature>
<evidence type="ECO:0000256" key="7">
    <source>
        <dbReference type="ARBA" id="ARBA00022737"/>
    </source>
</evidence>
<protein>
    <recommendedName>
        <fullName evidence="13">Complement factor H</fullName>
    </recommendedName>
</protein>
<feature type="domain" description="Sushi" evidence="16">
    <location>
        <begin position="567"/>
        <end position="625"/>
    </location>
</feature>
<dbReference type="GO" id="GO:0008201">
    <property type="term" value="F:heparin binding"/>
    <property type="evidence" value="ECO:0007669"/>
    <property type="project" value="UniProtKB-ARBA"/>
</dbReference>
<organism evidence="17 18">
    <name type="scientific">Callithrix jacchus</name>
    <name type="common">White-tufted-ear marmoset</name>
    <name type="synonym">Simia Jacchus</name>
    <dbReference type="NCBI Taxonomy" id="9483"/>
    <lineage>
        <taxon>Eukaryota</taxon>
        <taxon>Metazoa</taxon>
        <taxon>Chordata</taxon>
        <taxon>Craniata</taxon>
        <taxon>Vertebrata</taxon>
        <taxon>Euteleostomi</taxon>
        <taxon>Mammalia</taxon>
        <taxon>Eutheria</taxon>
        <taxon>Euarchontoglires</taxon>
        <taxon>Primates</taxon>
        <taxon>Haplorrhini</taxon>
        <taxon>Platyrrhini</taxon>
        <taxon>Cebidae</taxon>
        <taxon>Callitrichinae</taxon>
        <taxon>Callithrix</taxon>
        <taxon>Callithrix</taxon>
    </lineage>
</organism>
<reference evidence="17" key="3">
    <citation type="submission" date="2025-09" db="UniProtKB">
        <authorList>
            <consortium name="Ensembl"/>
        </authorList>
    </citation>
    <scope>IDENTIFICATION</scope>
</reference>
<dbReference type="Bgee" id="ENSCJAG00000008415">
    <property type="expression patterns" value="Expressed in liver and 6 other cell types or tissues"/>
</dbReference>
<keyword evidence="9 14" id="KW-1015">Disulfide bond</keyword>
<evidence type="ECO:0000256" key="5">
    <source>
        <dbReference type="ARBA" id="ARBA00022659"/>
    </source>
</evidence>
<evidence type="ECO:0000256" key="12">
    <source>
        <dbReference type="ARBA" id="ARBA00055185"/>
    </source>
</evidence>
<dbReference type="InParanoid" id="F7DDG7"/>
<feature type="domain" description="Sushi" evidence="16">
    <location>
        <begin position="987"/>
        <end position="1045"/>
    </location>
</feature>
<feature type="disulfide bond" evidence="14">
    <location>
        <begin position="630"/>
        <end position="673"/>
    </location>
</feature>
<keyword evidence="11" id="KW-0325">Glycoprotein</keyword>
<feature type="chain" id="PRO_5023861475" description="Complement factor H" evidence="15">
    <location>
        <begin position="19"/>
        <end position="1274"/>
    </location>
</feature>
<dbReference type="Gene3D" id="2.10.70.10">
    <property type="entry name" value="Complement Module, domain 1"/>
    <property type="match status" value="20"/>
</dbReference>
<dbReference type="PROSITE" id="PS50923">
    <property type="entry name" value="SUSHI"/>
    <property type="match status" value="16"/>
</dbReference>
<evidence type="ECO:0000256" key="11">
    <source>
        <dbReference type="ARBA" id="ARBA00023180"/>
    </source>
</evidence>
<keyword evidence="3" id="KW-0399">Innate immunity</keyword>
<dbReference type="FunCoup" id="F7DDG7">
    <property type="interactions" value="147"/>
</dbReference>
<feature type="domain" description="Sushi" evidence="16">
    <location>
        <begin position="208"/>
        <end position="264"/>
    </location>
</feature>
<dbReference type="Pfam" id="PF00084">
    <property type="entry name" value="Sushi"/>
    <property type="match status" value="18"/>
</dbReference>
<dbReference type="Proteomes" id="UP000008225">
    <property type="component" value="Chromosome 18"/>
</dbReference>
<dbReference type="FunFam" id="2.10.70.10:FF:000026">
    <property type="entry name" value="Complement inhibitory factor H"/>
    <property type="match status" value="3"/>
</dbReference>
<accession>F7DDG7</accession>
<feature type="domain" description="Sushi" evidence="16">
    <location>
        <begin position="19"/>
        <end position="82"/>
    </location>
</feature>
<evidence type="ECO:0000256" key="13">
    <source>
        <dbReference type="ARBA" id="ARBA00073358"/>
    </source>
</evidence>
<dbReference type="PANTHER" id="PTHR45785:SF7">
    <property type="entry name" value="COMPLEMENT FACTOR H"/>
    <property type="match status" value="1"/>
</dbReference>
<evidence type="ECO:0000256" key="1">
    <source>
        <dbReference type="ARBA" id="ARBA00004613"/>
    </source>
</evidence>
<dbReference type="STRING" id="9483.ENSCJAP00000015575"/>
<dbReference type="FunFam" id="2.10.70.10:FF:000060">
    <property type="entry name" value="Complement inhibitory factor H"/>
    <property type="match status" value="1"/>
</dbReference>
<dbReference type="GeneTree" id="ENSGT00940000163274"/>
<evidence type="ECO:0000256" key="14">
    <source>
        <dbReference type="PROSITE-ProRule" id="PRU00302"/>
    </source>
</evidence>
<dbReference type="SUPFAM" id="SSF57535">
    <property type="entry name" value="Complement control module/SCR domain"/>
    <property type="match status" value="19"/>
</dbReference>
<feature type="disulfide bond" evidence="14">
    <location>
        <begin position="1109"/>
        <end position="1152"/>
    </location>
</feature>
<feature type="disulfide bond" evidence="14">
    <location>
        <begin position="1048"/>
        <end position="1091"/>
    </location>
</feature>
<evidence type="ECO:0000313" key="18">
    <source>
        <dbReference type="Proteomes" id="UP000008225"/>
    </source>
</evidence>
<feature type="domain" description="Sushi" evidence="16">
    <location>
        <begin position="628"/>
        <end position="686"/>
    </location>
</feature>
<dbReference type="InterPro" id="IPR000436">
    <property type="entry name" value="Sushi_SCR_CCP_dom"/>
</dbReference>
<keyword evidence="10" id="KW-0179">Complement alternate pathway</keyword>
<evidence type="ECO:0000256" key="6">
    <source>
        <dbReference type="ARBA" id="ARBA00022729"/>
    </source>
</evidence>
<keyword evidence="8" id="KW-0391">Immunity</keyword>
<dbReference type="AlphaFoldDB" id="F7DDG7"/>
<feature type="domain" description="Sushi" evidence="16">
    <location>
        <begin position="387"/>
        <end position="444"/>
    </location>
</feature>
<evidence type="ECO:0000256" key="2">
    <source>
        <dbReference type="ARBA" id="ARBA00022525"/>
    </source>
</evidence>
<dbReference type="InterPro" id="IPR035976">
    <property type="entry name" value="Sushi/SCR/CCP_sf"/>
</dbReference>